<dbReference type="OrthoDB" id="323031at2759"/>
<evidence type="ECO:0000313" key="1">
    <source>
        <dbReference type="EMBL" id="CAD8061866.1"/>
    </source>
</evidence>
<proteinExistence type="predicted"/>
<dbReference type="Proteomes" id="UP000692954">
    <property type="component" value="Unassembled WGS sequence"/>
</dbReference>
<keyword evidence="2" id="KW-1185">Reference proteome</keyword>
<name>A0A8S1LAR6_9CILI</name>
<evidence type="ECO:0000313" key="2">
    <source>
        <dbReference type="Proteomes" id="UP000692954"/>
    </source>
</evidence>
<sequence length="77" mass="9172">MALKMEQFTAFEFYDSFTSFYHEQQILKQRELGKVSNYESFAQDIYQFSKSLALDLAIGDLSQINYKQTFYLKLFLT</sequence>
<dbReference type="EMBL" id="CAJJDN010000016">
    <property type="protein sequence ID" value="CAD8061866.1"/>
    <property type="molecule type" value="Genomic_DNA"/>
</dbReference>
<dbReference type="AlphaFoldDB" id="A0A8S1LAR6"/>
<organism evidence="1 2">
    <name type="scientific">Paramecium sonneborni</name>
    <dbReference type="NCBI Taxonomy" id="65129"/>
    <lineage>
        <taxon>Eukaryota</taxon>
        <taxon>Sar</taxon>
        <taxon>Alveolata</taxon>
        <taxon>Ciliophora</taxon>
        <taxon>Intramacronucleata</taxon>
        <taxon>Oligohymenophorea</taxon>
        <taxon>Peniculida</taxon>
        <taxon>Parameciidae</taxon>
        <taxon>Paramecium</taxon>
    </lineage>
</organism>
<accession>A0A8S1LAR6</accession>
<comment type="caution">
    <text evidence="1">The sequence shown here is derived from an EMBL/GenBank/DDBJ whole genome shotgun (WGS) entry which is preliminary data.</text>
</comment>
<reference evidence="1" key="1">
    <citation type="submission" date="2021-01" db="EMBL/GenBank/DDBJ databases">
        <authorList>
            <consortium name="Genoscope - CEA"/>
            <person name="William W."/>
        </authorList>
    </citation>
    <scope>NUCLEOTIDE SEQUENCE</scope>
</reference>
<gene>
    <name evidence="1" type="ORF">PSON_ATCC_30995.1.T0160020</name>
</gene>
<protein>
    <submittedName>
        <fullName evidence="1">Uncharacterized protein</fullName>
    </submittedName>
</protein>